<gene>
    <name evidence="1" type="ORF">H312_00031</name>
</gene>
<reference evidence="1 2" key="2">
    <citation type="submission" date="2014-03" db="EMBL/GenBank/DDBJ databases">
        <title>The Genome Sequence of Anncaliia algerae insect isolate PRA339.</title>
        <authorList>
            <consortium name="The Broad Institute Genome Sequencing Platform"/>
            <consortium name="The Broad Institute Genome Sequencing Center for Infectious Disease"/>
            <person name="Cuomo C."/>
            <person name="Becnel J."/>
            <person name="Sanscrainte N."/>
            <person name="Walker B."/>
            <person name="Young S.K."/>
            <person name="Zeng Q."/>
            <person name="Gargeya S."/>
            <person name="Fitzgerald M."/>
            <person name="Haas B."/>
            <person name="Abouelleil A."/>
            <person name="Alvarado L."/>
            <person name="Arachchi H.M."/>
            <person name="Berlin A.M."/>
            <person name="Chapman S.B."/>
            <person name="Dewar J."/>
            <person name="Goldberg J."/>
            <person name="Griggs A."/>
            <person name="Gujja S."/>
            <person name="Hansen M."/>
            <person name="Howarth C."/>
            <person name="Imamovic A."/>
            <person name="Larimer J."/>
            <person name="McCowan C."/>
            <person name="Murphy C."/>
            <person name="Neiman D."/>
            <person name="Pearson M."/>
            <person name="Priest M."/>
            <person name="Roberts A."/>
            <person name="Saif S."/>
            <person name="Shea T."/>
            <person name="Sisk P."/>
            <person name="Sykes S."/>
            <person name="Wortman J."/>
            <person name="Nusbaum C."/>
            <person name="Birren B."/>
        </authorList>
    </citation>
    <scope>NUCLEOTIDE SEQUENCE [LARGE SCALE GENOMIC DNA]</scope>
    <source>
        <strain evidence="1 2">PRA339</strain>
    </source>
</reference>
<dbReference type="AlphaFoldDB" id="A0A059F500"/>
<keyword evidence="2" id="KW-1185">Reference proteome</keyword>
<reference evidence="2" key="1">
    <citation type="submission" date="2013-02" db="EMBL/GenBank/DDBJ databases">
        <authorList>
            <consortium name="The Broad Institute Genome Sequencing Platform"/>
            <person name="Cuomo C."/>
            <person name="Becnel J."/>
            <person name="Sanscrainte N."/>
            <person name="Walker B."/>
            <person name="Young S.K."/>
            <person name="Zeng Q."/>
            <person name="Gargeya S."/>
            <person name="Fitzgerald M."/>
            <person name="Haas B."/>
            <person name="Abouelleil A."/>
            <person name="Alvarado L."/>
            <person name="Arachchi H.M."/>
            <person name="Berlin A.M."/>
            <person name="Chapman S.B."/>
            <person name="Dewar J."/>
            <person name="Goldberg J."/>
            <person name="Griggs A."/>
            <person name="Gujja S."/>
            <person name="Hansen M."/>
            <person name="Howarth C."/>
            <person name="Imamovic A."/>
            <person name="Larimer J."/>
            <person name="McCowan C."/>
            <person name="Murphy C."/>
            <person name="Neiman D."/>
            <person name="Pearson M."/>
            <person name="Priest M."/>
            <person name="Roberts A."/>
            <person name="Saif S."/>
            <person name="Shea T."/>
            <person name="Sisk P."/>
            <person name="Sykes S."/>
            <person name="Wortman J."/>
            <person name="Nusbaum C."/>
            <person name="Birren B."/>
        </authorList>
    </citation>
    <scope>NUCLEOTIDE SEQUENCE [LARGE SCALE GENOMIC DNA]</scope>
    <source>
        <strain evidence="2">PRA339</strain>
    </source>
</reference>
<dbReference type="HOGENOM" id="CLU_2132927_0_0_1"/>
<accession>A0A059F500</accession>
<dbReference type="OrthoDB" id="10299402at2759"/>
<dbReference type="EMBL" id="KK365130">
    <property type="protein sequence ID" value="KCZ82373.1"/>
    <property type="molecule type" value="Genomic_DNA"/>
</dbReference>
<organism evidence="1 2">
    <name type="scientific">Anncaliia algerae PRA339</name>
    <dbReference type="NCBI Taxonomy" id="1288291"/>
    <lineage>
        <taxon>Eukaryota</taxon>
        <taxon>Fungi</taxon>
        <taxon>Fungi incertae sedis</taxon>
        <taxon>Microsporidia</taxon>
        <taxon>Tubulinosematoidea</taxon>
        <taxon>Tubulinosematidae</taxon>
        <taxon>Anncaliia</taxon>
    </lineage>
</organism>
<dbReference type="Proteomes" id="UP000030655">
    <property type="component" value="Unassembled WGS sequence"/>
</dbReference>
<proteinExistence type="predicted"/>
<sequence>MEKKYEIGDQLSLLYKKPKKEIKGIIEEYTLYIQSKKDFHTFNTECLKKFEVIFFLYKINPKNLQLSTHKINRNYFSNVKKDIIEFFKNYKNTSFSIKEEEYKWLCNLYSKNN</sequence>
<evidence type="ECO:0000313" key="1">
    <source>
        <dbReference type="EMBL" id="KCZ82373.1"/>
    </source>
</evidence>
<dbReference type="VEuPathDB" id="MicrosporidiaDB:H312_00031"/>
<evidence type="ECO:0000313" key="2">
    <source>
        <dbReference type="Proteomes" id="UP000030655"/>
    </source>
</evidence>
<protein>
    <submittedName>
        <fullName evidence="1">Uncharacterized protein</fullName>
    </submittedName>
</protein>
<name>A0A059F500_9MICR</name>